<dbReference type="SUPFAM" id="SSF81995">
    <property type="entry name" value="beta-sandwich domain of Sec23/24"/>
    <property type="match status" value="1"/>
</dbReference>
<dbReference type="PROSITE" id="PS00018">
    <property type="entry name" value="EF_HAND_1"/>
    <property type="match status" value="2"/>
</dbReference>
<keyword evidence="3" id="KW-0106">Calcium</keyword>
<dbReference type="InterPro" id="IPR011992">
    <property type="entry name" value="EF-hand-dom_pair"/>
</dbReference>
<organism evidence="8">
    <name type="scientific">Clastoptera arizonana</name>
    <name type="common">Arizona spittle bug</name>
    <dbReference type="NCBI Taxonomy" id="38151"/>
    <lineage>
        <taxon>Eukaryota</taxon>
        <taxon>Metazoa</taxon>
        <taxon>Ecdysozoa</taxon>
        <taxon>Arthropoda</taxon>
        <taxon>Hexapoda</taxon>
        <taxon>Insecta</taxon>
        <taxon>Pterygota</taxon>
        <taxon>Neoptera</taxon>
        <taxon>Paraneoptera</taxon>
        <taxon>Hemiptera</taxon>
        <taxon>Auchenorrhyncha</taxon>
        <taxon>Cercopoidea</taxon>
        <taxon>Clastopteridae</taxon>
        <taxon>Clastoptera</taxon>
    </lineage>
</organism>
<dbReference type="InterPro" id="IPR002048">
    <property type="entry name" value="EF_hand_dom"/>
</dbReference>
<proteinExistence type="predicted"/>
<keyword evidence="2" id="KW-0677">Repeat</keyword>
<evidence type="ECO:0000256" key="3">
    <source>
        <dbReference type="ARBA" id="ARBA00022837"/>
    </source>
</evidence>
<dbReference type="EMBL" id="GEDC01000707">
    <property type="protein sequence ID" value="JAS36591.1"/>
    <property type="molecule type" value="Transcribed_RNA"/>
</dbReference>
<feature type="transmembrane region" description="Helical" evidence="5">
    <location>
        <begin position="7"/>
        <end position="25"/>
    </location>
</feature>
<evidence type="ECO:0000259" key="6">
    <source>
        <dbReference type="Pfam" id="PF13499"/>
    </source>
</evidence>
<dbReference type="AlphaFoldDB" id="A0A1B6EFD4"/>
<keyword evidence="5" id="KW-0812">Transmembrane</keyword>
<feature type="region of interest" description="Disordered" evidence="4">
    <location>
        <begin position="32"/>
        <end position="86"/>
    </location>
</feature>
<reference evidence="8" key="1">
    <citation type="submission" date="2015-12" db="EMBL/GenBank/DDBJ databases">
        <title>De novo transcriptome assembly of four potential Pierce s Disease insect vectors from Arizona vineyards.</title>
        <authorList>
            <person name="Tassone E.E."/>
        </authorList>
    </citation>
    <scope>NUCLEOTIDE SEQUENCE</scope>
</reference>
<evidence type="ECO:0000313" key="7">
    <source>
        <dbReference type="EMBL" id="JAS18976.1"/>
    </source>
</evidence>
<accession>A0A1B6EFD4</accession>
<feature type="domain" description="EF-hand" evidence="6">
    <location>
        <begin position="119"/>
        <end position="199"/>
    </location>
</feature>
<keyword evidence="5" id="KW-1133">Transmembrane helix</keyword>
<name>A0A1B6EFD4_9HEMI</name>
<dbReference type="InterPro" id="IPR052110">
    <property type="entry name" value="MCFD2-like"/>
</dbReference>
<feature type="compositionally biased region" description="Pro residues" evidence="4">
    <location>
        <begin position="54"/>
        <end position="63"/>
    </location>
</feature>
<evidence type="ECO:0000313" key="8">
    <source>
        <dbReference type="EMBL" id="JAS36591.1"/>
    </source>
</evidence>
<feature type="compositionally biased region" description="Low complexity" evidence="4">
    <location>
        <begin position="34"/>
        <end position="53"/>
    </location>
</feature>
<dbReference type="Pfam" id="PF13499">
    <property type="entry name" value="EF-hand_7"/>
    <property type="match status" value="1"/>
</dbReference>
<evidence type="ECO:0000256" key="1">
    <source>
        <dbReference type="ARBA" id="ARBA00022729"/>
    </source>
</evidence>
<gene>
    <name evidence="8" type="ORF">g.24389</name>
    <name evidence="7" type="ORF">g.24393</name>
</gene>
<dbReference type="GO" id="GO:0005509">
    <property type="term" value="F:calcium ion binding"/>
    <property type="evidence" value="ECO:0007669"/>
    <property type="project" value="InterPro"/>
</dbReference>
<dbReference type="EMBL" id="GEDC01018322">
    <property type="protein sequence ID" value="JAS18976.1"/>
    <property type="molecule type" value="Transcribed_RNA"/>
</dbReference>
<dbReference type="PANTHER" id="PTHR23104:SF17">
    <property type="entry name" value="EF-HAND DOMAIN-CONTAINING PROTEIN"/>
    <property type="match status" value="1"/>
</dbReference>
<keyword evidence="1" id="KW-0732">Signal</keyword>
<sequence length="210" mass="23996">MSGAQTILYFITYFISIFILIVGQVPPGVNPNHYQQQQYQQPPVQQQYQQQPYQQPPPPPPPAQQQQFQSPPPQQGHGHGHHHVGEPQLLNTANIGQEREHIQEHLEVPIDTSKMTEKELHYHYFTMHDADKNNKLDGCELIKSLIHWHEQGKDPHSGQQPQPDKLFKDEELVALIDPILAMDDANGDGYIDYPEFAKAQMKAAKNQAHP</sequence>
<evidence type="ECO:0000256" key="5">
    <source>
        <dbReference type="SAM" id="Phobius"/>
    </source>
</evidence>
<evidence type="ECO:0000256" key="4">
    <source>
        <dbReference type="SAM" id="MobiDB-lite"/>
    </source>
</evidence>
<dbReference type="InterPro" id="IPR018247">
    <property type="entry name" value="EF_Hand_1_Ca_BS"/>
</dbReference>
<dbReference type="Gene3D" id="1.10.238.10">
    <property type="entry name" value="EF-hand"/>
    <property type="match status" value="1"/>
</dbReference>
<keyword evidence="5" id="KW-0472">Membrane</keyword>
<dbReference type="PANTHER" id="PTHR23104">
    <property type="entry name" value="MULTIPLE COAGULATION FACTOR DEFICIENCY PROTEIN 2 NEURAL STEM CELL DERIVED NEURONAL SURVIVAL PROTEIN"/>
    <property type="match status" value="1"/>
</dbReference>
<dbReference type="SUPFAM" id="SSF47473">
    <property type="entry name" value="EF-hand"/>
    <property type="match status" value="1"/>
</dbReference>
<evidence type="ECO:0000256" key="2">
    <source>
        <dbReference type="ARBA" id="ARBA00022737"/>
    </source>
</evidence>
<protein>
    <recommendedName>
        <fullName evidence="6">EF-hand domain-containing protein</fullName>
    </recommendedName>
</protein>